<comment type="caution">
    <text evidence="1">The sequence shown here is derived from an EMBL/GenBank/DDBJ whole genome shotgun (WGS) entry which is preliminary data.</text>
</comment>
<reference evidence="1 2" key="1">
    <citation type="submission" date="2017-01" db="EMBL/GenBank/DDBJ databases">
        <title>Genome sequence of Rhodoferax antarcticus ANT.BR, a psychrophilic purple nonsulfur bacterium from an Antarctic microbial mat.</title>
        <authorList>
            <person name="Baker J."/>
            <person name="Riester C."/>
            <person name="Skinner B."/>
            <person name="Newell A."/>
            <person name="Swingley W."/>
            <person name="Madigan M."/>
            <person name="Jung D."/>
            <person name="Asao M."/>
            <person name="Chen M."/>
            <person name="Loughlin P."/>
            <person name="Pan H."/>
            <person name="Lin S."/>
            <person name="Li N."/>
            <person name="Shaw J."/>
            <person name="Prado M."/>
            <person name="Sherman C."/>
            <person name="Li X."/>
            <person name="Tang J."/>
            <person name="Blankenship R."/>
            <person name="Zhao T."/>
            <person name="Touchman J."/>
            <person name="Sattley M."/>
        </authorList>
    </citation>
    <scope>NUCLEOTIDE SEQUENCE [LARGE SCALE GENOMIC DNA]</scope>
    <source>
        <strain evidence="1 2">ANT.BR</strain>
    </source>
</reference>
<dbReference type="EMBL" id="MSYM01000013">
    <property type="protein sequence ID" value="OLP06016.1"/>
    <property type="molecule type" value="Genomic_DNA"/>
</dbReference>
<keyword evidence="2" id="KW-1185">Reference proteome</keyword>
<proteinExistence type="predicted"/>
<name>A0A1Q8YD91_9BURK</name>
<protein>
    <submittedName>
        <fullName evidence="1">Uncharacterized protein</fullName>
    </submittedName>
</protein>
<organism evidence="1 2">
    <name type="scientific">Rhodoferax antarcticus ANT.BR</name>
    <dbReference type="NCBI Taxonomy" id="1111071"/>
    <lineage>
        <taxon>Bacteria</taxon>
        <taxon>Pseudomonadati</taxon>
        <taxon>Pseudomonadota</taxon>
        <taxon>Betaproteobacteria</taxon>
        <taxon>Burkholderiales</taxon>
        <taxon>Comamonadaceae</taxon>
        <taxon>Rhodoferax</taxon>
    </lineage>
</organism>
<sequence>MQTETLYKSPGPASFAVTDERLVLLEEVDFKWLMTGQGWWVDTERLHTDTGYASHLLHLVTQNPSAALRNCAARLQARLELG</sequence>
<dbReference type="AlphaFoldDB" id="A0A1Q8YD91"/>
<gene>
    <name evidence="1" type="ORF">BLL52_2246</name>
</gene>
<dbReference type="RefSeq" id="WP_075586543.1">
    <property type="nucleotide sequence ID" value="NZ_MSYM01000013.1"/>
</dbReference>
<evidence type="ECO:0000313" key="1">
    <source>
        <dbReference type="EMBL" id="OLP06016.1"/>
    </source>
</evidence>
<accession>A0A1Q8YD91</accession>
<evidence type="ECO:0000313" key="2">
    <source>
        <dbReference type="Proteomes" id="UP000185911"/>
    </source>
</evidence>
<dbReference type="Proteomes" id="UP000185911">
    <property type="component" value="Unassembled WGS sequence"/>
</dbReference>